<dbReference type="GO" id="GO:0006458">
    <property type="term" value="P:'de novo' protein folding"/>
    <property type="evidence" value="ECO:0007669"/>
    <property type="project" value="InterPro"/>
</dbReference>
<accession>A0A9W9JSI0</accession>
<proteinExistence type="inferred from homology"/>
<evidence type="ECO:0000256" key="11">
    <source>
        <dbReference type="SAM" id="Phobius"/>
    </source>
</evidence>
<evidence type="ECO:0000256" key="8">
    <source>
        <dbReference type="ARBA" id="ARBA00023136"/>
    </source>
</evidence>
<evidence type="ECO:0000256" key="5">
    <source>
        <dbReference type="ARBA" id="ARBA00022729"/>
    </source>
</evidence>
<feature type="transmembrane region" description="Helical" evidence="11">
    <location>
        <begin position="210"/>
        <end position="227"/>
    </location>
</feature>
<evidence type="ECO:0000256" key="6">
    <source>
        <dbReference type="ARBA" id="ARBA00022824"/>
    </source>
</evidence>
<dbReference type="PANTHER" id="PTHR28090:SF1">
    <property type="entry name" value="PROTEIN ROT1"/>
    <property type="match status" value="1"/>
</dbReference>
<dbReference type="EMBL" id="JAPQKH010000012">
    <property type="protein sequence ID" value="KAJ5080894.1"/>
    <property type="molecule type" value="Genomic_DNA"/>
</dbReference>
<gene>
    <name evidence="12" type="ORF">N7456_013604</name>
</gene>
<dbReference type="OrthoDB" id="5327821at2759"/>
<dbReference type="InterPro" id="IPR019623">
    <property type="entry name" value="Rot1"/>
</dbReference>
<keyword evidence="8 10" id="KW-0472">Membrane</keyword>
<keyword evidence="7 11" id="KW-1133">Transmembrane helix</keyword>
<dbReference type="PANTHER" id="PTHR28090">
    <property type="entry name" value="PROTEIN ROT1"/>
    <property type="match status" value="1"/>
</dbReference>
<reference evidence="12" key="2">
    <citation type="journal article" date="2023" name="IMA Fungus">
        <title>Comparative genomic study of the Penicillium genus elucidates a diverse pangenome and 15 lateral gene transfer events.</title>
        <authorList>
            <person name="Petersen C."/>
            <person name="Sorensen T."/>
            <person name="Nielsen M.R."/>
            <person name="Sondergaard T.E."/>
            <person name="Sorensen J.L."/>
            <person name="Fitzpatrick D.A."/>
            <person name="Frisvad J.C."/>
            <person name="Nielsen K.L."/>
        </authorList>
    </citation>
    <scope>NUCLEOTIDE SEQUENCE</scope>
    <source>
        <strain evidence="12">IBT 30069</strain>
    </source>
</reference>
<comment type="subcellular location">
    <subcellularLocation>
        <location evidence="1">Endoplasmic reticulum membrane</location>
        <topology evidence="1">Single-pass type I membrane protein</topology>
    </subcellularLocation>
</comment>
<dbReference type="AlphaFoldDB" id="A0A9W9JSI0"/>
<evidence type="ECO:0000256" key="2">
    <source>
        <dbReference type="ARBA" id="ARBA00007149"/>
    </source>
</evidence>
<evidence type="ECO:0000313" key="12">
    <source>
        <dbReference type="EMBL" id="KAJ5080894.1"/>
    </source>
</evidence>
<evidence type="ECO:0000256" key="7">
    <source>
        <dbReference type="ARBA" id="ARBA00022989"/>
    </source>
</evidence>
<dbReference type="GO" id="GO:0005789">
    <property type="term" value="C:endoplasmic reticulum membrane"/>
    <property type="evidence" value="ECO:0007669"/>
    <property type="project" value="UniProtKB-SubCell"/>
</dbReference>
<reference evidence="12" key="1">
    <citation type="submission" date="2022-11" db="EMBL/GenBank/DDBJ databases">
        <authorList>
            <person name="Petersen C."/>
        </authorList>
    </citation>
    <scope>NUCLEOTIDE SEQUENCE</scope>
    <source>
        <strain evidence="12">IBT 30069</strain>
    </source>
</reference>
<name>A0A9W9JSI0_9EURO</name>
<evidence type="ECO:0000256" key="9">
    <source>
        <dbReference type="ARBA" id="ARBA00024969"/>
    </source>
</evidence>
<evidence type="ECO:0000256" key="4">
    <source>
        <dbReference type="ARBA" id="ARBA00022692"/>
    </source>
</evidence>
<evidence type="ECO:0000256" key="3">
    <source>
        <dbReference type="ARBA" id="ARBA00017291"/>
    </source>
</evidence>
<sequence>MIWIWGLFLSVAAASVDDLVGTWTTKSREVLTGPGFYDPLHDKLLEPNLTGISYSFDSEGHYEEALFRAIANPTDPSCPSGILRWQHGSYVLLSDGSLTLTPIKVDGRQLVSEPCNQDTGVYTRYNNTEHFKGFSVYTDPYSGKTRLDLTQADGQIMHPMYLHYKPPKMLPTNTLNPTPTGSRKKRDLSTLSGPGFNVVIKEEIMNPDRWWWLGVFMTSLGGMAFFFS</sequence>
<organism evidence="12 13">
    <name type="scientific">Penicillium angulare</name>
    <dbReference type="NCBI Taxonomy" id="116970"/>
    <lineage>
        <taxon>Eukaryota</taxon>
        <taxon>Fungi</taxon>
        <taxon>Dikarya</taxon>
        <taxon>Ascomycota</taxon>
        <taxon>Pezizomycotina</taxon>
        <taxon>Eurotiomycetes</taxon>
        <taxon>Eurotiomycetidae</taxon>
        <taxon>Eurotiales</taxon>
        <taxon>Aspergillaceae</taxon>
        <taxon>Penicillium</taxon>
    </lineage>
</organism>
<comment type="function">
    <text evidence="9 10">Required for normal levels of the cell wall 1,6-beta-glucan. Involved in a protein folding machinery chaperoning proteins acting in various physiological processes including cell wall synthesis and lysis of autophagic bodies.</text>
</comment>
<evidence type="ECO:0000313" key="13">
    <source>
        <dbReference type="Proteomes" id="UP001149165"/>
    </source>
</evidence>
<comment type="similarity">
    <text evidence="2 10">Belongs to the ROT1 family.</text>
</comment>
<keyword evidence="5" id="KW-0732">Signal</keyword>
<dbReference type="GO" id="GO:0051082">
    <property type="term" value="F:unfolded protein binding"/>
    <property type="evidence" value="ECO:0007669"/>
    <property type="project" value="TreeGrafter"/>
</dbReference>
<protein>
    <recommendedName>
        <fullName evidence="3 10">Protein ROT1</fullName>
    </recommendedName>
</protein>
<evidence type="ECO:0000256" key="1">
    <source>
        <dbReference type="ARBA" id="ARBA00004115"/>
    </source>
</evidence>
<dbReference type="Proteomes" id="UP001149165">
    <property type="component" value="Unassembled WGS sequence"/>
</dbReference>
<keyword evidence="4 11" id="KW-0812">Transmembrane</keyword>
<keyword evidence="13" id="KW-1185">Reference proteome</keyword>
<dbReference type="Pfam" id="PF10681">
    <property type="entry name" value="Rot1"/>
    <property type="match status" value="1"/>
</dbReference>
<evidence type="ECO:0000256" key="10">
    <source>
        <dbReference type="PIRNR" id="PIRNR017290"/>
    </source>
</evidence>
<dbReference type="PIRSF" id="PIRSF017290">
    <property type="entry name" value="ROT1_prd"/>
    <property type="match status" value="1"/>
</dbReference>
<comment type="caution">
    <text evidence="12">The sequence shown here is derived from an EMBL/GenBank/DDBJ whole genome shotgun (WGS) entry which is preliminary data.</text>
</comment>
<keyword evidence="6 10" id="KW-0256">Endoplasmic reticulum</keyword>